<evidence type="ECO:0000313" key="1">
    <source>
        <dbReference type="EMBL" id="SZX66526.1"/>
    </source>
</evidence>
<reference evidence="1 2" key="1">
    <citation type="submission" date="2016-10" db="EMBL/GenBank/DDBJ databases">
        <authorList>
            <person name="Cai Z."/>
        </authorList>
    </citation>
    <scope>NUCLEOTIDE SEQUENCE [LARGE SCALE GENOMIC DNA]</scope>
</reference>
<organism evidence="1 2">
    <name type="scientific">Tetradesmus obliquus</name>
    <name type="common">Green alga</name>
    <name type="synonym">Acutodesmus obliquus</name>
    <dbReference type="NCBI Taxonomy" id="3088"/>
    <lineage>
        <taxon>Eukaryota</taxon>
        <taxon>Viridiplantae</taxon>
        <taxon>Chlorophyta</taxon>
        <taxon>core chlorophytes</taxon>
        <taxon>Chlorophyceae</taxon>
        <taxon>CS clade</taxon>
        <taxon>Sphaeropleales</taxon>
        <taxon>Scenedesmaceae</taxon>
        <taxon>Tetradesmus</taxon>
    </lineage>
</organism>
<dbReference type="Proteomes" id="UP000256970">
    <property type="component" value="Unassembled WGS sequence"/>
</dbReference>
<keyword evidence="2" id="KW-1185">Reference proteome</keyword>
<gene>
    <name evidence="1" type="ORF">BQ4739_LOCUS6933</name>
</gene>
<dbReference type="EMBL" id="FNXT01000711">
    <property type="protein sequence ID" value="SZX66526.1"/>
    <property type="molecule type" value="Genomic_DNA"/>
</dbReference>
<proteinExistence type="predicted"/>
<dbReference type="AlphaFoldDB" id="A0A383VQ43"/>
<sequence>MLSDALEAAAAASAVAAAKKAPLPHPLQTEDARQAALADASSADKVLQQHLMAVTWLLSHTTTAAAAADVAERALQIPAVPLHWAKQLLAAGMIVTYAQLIQAAHSMVAGVEVWVQAQHELGLHTDTPPSAVAICCPSTWLTTNGPLGPRWKEWRELQPHLTTPELLQLAMNCSMLTTAAAAGVAARSLPADLEPQLLRKLLSTAAKHKHARAASYMLGLPLVQQHLDAPTLQVLLRMLMVAVSETGDSRYMGQLARQWDSLRPAAESMASDVVLQLLQTAAHLSSSPCTEQLLRLPAAQQFSIEDVKLLLHTAVVHGEEHCFVSMLQELPAVEHLGTVTVEGLLQTAVQHGRYFCAYFLLGLPAAELLSTGEVLLLLQKALRKGADMPKHMAWHVCCLFNLVWRLLTEIFQIACGM</sequence>
<protein>
    <submittedName>
        <fullName evidence="1">Uncharacterized protein</fullName>
    </submittedName>
</protein>
<name>A0A383VQ43_TETOB</name>
<accession>A0A383VQ43</accession>
<evidence type="ECO:0000313" key="2">
    <source>
        <dbReference type="Proteomes" id="UP000256970"/>
    </source>
</evidence>